<evidence type="ECO:0000256" key="11">
    <source>
        <dbReference type="ARBA" id="ARBA00048679"/>
    </source>
</evidence>
<dbReference type="GO" id="GO:0015630">
    <property type="term" value="C:microtubule cytoskeleton"/>
    <property type="evidence" value="ECO:0007669"/>
    <property type="project" value="UniProtKB-ARBA"/>
</dbReference>
<evidence type="ECO:0000256" key="3">
    <source>
        <dbReference type="ARBA" id="ARBA00022490"/>
    </source>
</evidence>
<reference evidence="16 17" key="1">
    <citation type="submission" date="2018-05" db="EMBL/GenBank/DDBJ databases">
        <authorList>
            <person name="Datahose"/>
        </authorList>
    </citation>
    <scope>NUCLEOTIDE SEQUENCE</scope>
</reference>
<dbReference type="FunFam" id="3.30.200.20:FF:000358">
    <property type="entry name" value="Tau tubulin kinase 2b"/>
    <property type="match status" value="1"/>
</dbReference>
<dbReference type="PANTHER" id="PTHR11909">
    <property type="entry name" value="CASEIN KINASE-RELATED"/>
    <property type="match status" value="1"/>
</dbReference>
<keyword evidence="6" id="KW-0808">Transferase</keyword>
<dbReference type="InterPro" id="IPR017441">
    <property type="entry name" value="Protein_kinase_ATP_BS"/>
</dbReference>
<keyword evidence="3" id="KW-0963">Cytoplasm</keyword>
<evidence type="ECO:0000256" key="4">
    <source>
        <dbReference type="ARBA" id="ARBA00022527"/>
    </source>
</evidence>
<dbReference type="GO" id="GO:0005737">
    <property type="term" value="C:cytoplasm"/>
    <property type="evidence" value="ECO:0007669"/>
    <property type="project" value="UniProtKB-SubCell"/>
</dbReference>
<evidence type="ECO:0000256" key="8">
    <source>
        <dbReference type="ARBA" id="ARBA00022777"/>
    </source>
</evidence>
<proteinExistence type="inferred from homology"/>
<comment type="catalytic activity">
    <reaction evidence="11">
        <text>L-seryl-[protein] + ATP = O-phospho-L-seryl-[protein] + ADP + H(+)</text>
        <dbReference type="Rhea" id="RHEA:17989"/>
        <dbReference type="Rhea" id="RHEA-COMP:9863"/>
        <dbReference type="Rhea" id="RHEA-COMP:11604"/>
        <dbReference type="ChEBI" id="CHEBI:15378"/>
        <dbReference type="ChEBI" id="CHEBI:29999"/>
        <dbReference type="ChEBI" id="CHEBI:30616"/>
        <dbReference type="ChEBI" id="CHEBI:83421"/>
        <dbReference type="ChEBI" id="CHEBI:456216"/>
        <dbReference type="EC" id="2.7.11.1"/>
    </reaction>
</comment>
<evidence type="ECO:0000256" key="1">
    <source>
        <dbReference type="ARBA" id="ARBA00004496"/>
    </source>
</evidence>
<evidence type="ECO:0000256" key="6">
    <source>
        <dbReference type="ARBA" id="ARBA00022679"/>
    </source>
</evidence>
<reference evidence="16" key="4">
    <citation type="submission" date="2025-09" db="UniProtKB">
        <authorList>
            <consortium name="Ensembl"/>
        </authorList>
    </citation>
    <scope>IDENTIFICATION</scope>
</reference>
<evidence type="ECO:0000256" key="2">
    <source>
        <dbReference type="ARBA" id="ARBA00012513"/>
    </source>
</evidence>
<keyword evidence="5" id="KW-0597">Phosphoprotein</keyword>
<dbReference type="InterPro" id="IPR050235">
    <property type="entry name" value="CK1_Ser-Thr_kinase"/>
</dbReference>
<evidence type="ECO:0000256" key="12">
    <source>
        <dbReference type="ARBA" id="ARBA00061588"/>
    </source>
</evidence>
<dbReference type="AlphaFoldDB" id="A0AAX7VD07"/>
<accession>A0AAX7VD07</accession>
<evidence type="ECO:0000256" key="14">
    <source>
        <dbReference type="SAM" id="MobiDB-lite"/>
    </source>
</evidence>
<sequence length="579" mass="64541">MSGAGEHTDILSVGDVVRDRWKVARKIGGGGFGEIYEVLDQLSQATVALKVESAQQPKQVLKMEVAVLKKLQGKDHVCRFVGCGRNDRFNYVVMELQGRNLADLRRTMTRGTFSVSTTLRLGKQILEAIESIHSVGFLHRDIKPSNFAMGRLASTCRCCYMLDFGLARQFTNSSQEVRPPRPVAGFRGTVRYASINAHKNKEMGRHDDLWSLFYMLVEFMVGQLPWRKIKDKEQVGNLKETYDHRLMLKHLPSEFSTFLEHIMTLDYYTKPDYQLLMSVFENAMKSHNVLENDPYDWEKCDSEDMLTITAAATTAQQLTRLTPAYLGMANASVLPGELQRENTEDVLQGERLSDADNCPPIPTPTTPGADVWEEMDRNKNHKHAQPMIRKVSGMYFNPLSRHILTLMLTMCHFSLGKQRPVLSHVGEKSIPEKGPEQQMSSCNEERSGTATPDPEEAAASSGFVAVNFSPVPQEGDSQEWVMLELEQGSGGSKPAAEASHEGKPGSHIAADTENHSSERQDGQSTGVPSSPVLSQMAMPGTWLLGHRRLPGMLGQMPSVIMGRSQMEQVGITIILLYIN</sequence>
<keyword evidence="9 13" id="KW-0067">ATP-binding</keyword>
<feature type="region of interest" description="Disordered" evidence="14">
    <location>
        <begin position="487"/>
        <end position="533"/>
    </location>
</feature>
<keyword evidence="17" id="KW-1185">Reference proteome</keyword>
<organism evidence="16 17">
    <name type="scientific">Astatotilapia calliptera</name>
    <name type="common">Eastern happy</name>
    <name type="synonym">Chromis callipterus</name>
    <dbReference type="NCBI Taxonomy" id="8154"/>
    <lineage>
        <taxon>Eukaryota</taxon>
        <taxon>Metazoa</taxon>
        <taxon>Chordata</taxon>
        <taxon>Craniata</taxon>
        <taxon>Vertebrata</taxon>
        <taxon>Euteleostomi</taxon>
        <taxon>Actinopterygii</taxon>
        <taxon>Neopterygii</taxon>
        <taxon>Teleostei</taxon>
        <taxon>Neoteleostei</taxon>
        <taxon>Acanthomorphata</taxon>
        <taxon>Ovalentaria</taxon>
        <taxon>Cichlomorphae</taxon>
        <taxon>Cichliformes</taxon>
        <taxon>Cichlidae</taxon>
        <taxon>African cichlids</taxon>
        <taxon>Pseudocrenilabrinae</taxon>
        <taxon>Haplochromini</taxon>
        <taxon>Astatotilapia</taxon>
    </lineage>
</organism>
<dbReference type="Gene3D" id="1.10.510.10">
    <property type="entry name" value="Transferase(Phosphotransferase) domain 1"/>
    <property type="match status" value="1"/>
</dbReference>
<evidence type="ECO:0000256" key="9">
    <source>
        <dbReference type="ARBA" id="ARBA00022840"/>
    </source>
</evidence>
<reference evidence="17" key="2">
    <citation type="submission" date="2023-03" db="EMBL/GenBank/DDBJ databases">
        <authorList>
            <consortium name="Wellcome Sanger Institute Data Sharing"/>
        </authorList>
    </citation>
    <scope>NUCLEOTIDE SEQUENCE [LARGE SCALE GENOMIC DNA]</scope>
</reference>
<dbReference type="EC" id="2.7.11.1" evidence="2"/>
<evidence type="ECO:0000256" key="5">
    <source>
        <dbReference type="ARBA" id="ARBA00022553"/>
    </source>
</evidence>
<dbReference type="PROSITE" id="PS00107">
    <property type="entry name" value="PROTEIN_KINASE_ATP"/>
    <property type="match status" value="1"/>
</dbReference>
<evidence type="ECO:0000313" key="16">
    <source>
        <dbReference type="Ensembl" id="ENSACLP00000080468.1"/>
    </source>
</evidence>
<feature type="domain" description="Protein kinase" evidence="15">
    <location>
        <begin position="21"/>
        <end position="290"/>
    </location>
</feature>
<comment type="subcellular location">
    <subcellularLocation>
        <location evidence="1">Cytoplasm</location>
    </subcellularLocation>
</comment>
<keyword evidence="4" id="KW-0723">Serine/threonine-protein kinase</keyword>
<dbReference type="InterPro" id="IPR011009">
    <property type="entry name" value="Kinase-like_dom_sf"/>
</dbReference>
<keyword evidence="7 13" id="KW-0547">Nucleotide-binding</keyword>
<dbReference type="Pfam" id="PF00069">
    <property type="entry name" value="Pkinase"/>
    <property type="match status" value="1"/>
</dbReference>
<comment type="catalytic activity">
    <reaction evidence="10">
        <text>L-threonyl-[protein] + ATP = O-phospho-L-threonyl-[protein] + ADP + H(+)</text>
        <dbReference type="Rhea" id="RHEA:46608"/>
        <dbReference type="Rhea" id="RHEA-COMP:11060"/>
        <dbReference type="Rhea" id="RHEA-COMP:11605"/>
        <dbReference type="ChEBI" id="CHEBI:15378"/>
        <dbReference type="ChEBI" id="CHEBI:30013"/>
        <dbReference type="ChEBI" id="CHEBI:30616"/>
        <dbReference type="ChEBI" id="CHEBI:61977"/>
        <dbReference type="ChEBI" id="CHEBI:456216"/>
        <dbReference type="EC" id="2.7.11.1"/>
    </reaction>
</comment>
<dbReference type="SMART" id="SM00220">
    <property type="entry name" value="S_TKc"/>
    <property type="match status" value="1"/>
</dbReference>
<dbReference type="SUPFAM" id="SSF56112">
    <property type="entry name" value="Protein kinase-like (PK-like)"/>
    <property type="match status" value="1"/>
</dbReference>
<protein>
    <recommendedName>
        <fullName evidence="2">non-specific serine/threonine protein kinase</fullName>
        <ecNumber evidence="2">2.7.11.1</ecNumber>
    </recommendedName>
</protein>
<dbReference type="GeneTree" id="ENSGT00940000165020"/>
<evidence type="ECO:0000256" key="10">
    <source>
        <dbReference type="ARBA" id="ARBA00047899"/>
    </source>
</evidence>
<name>A0AAX7VD07_ASTCA</name>
<evidence type="ECO:0000313" key="17">
    <source>
        <dbReference type="Proteomes" id="UP000265100"/>
    </source>
</evidence>
<dbReference type="GO" id="GO:0005524">
    <property type="term" value="F:ATP binding"/>
    <property type="evidence" value="ECO:0007669"/>
    <property type="project" value="UniProtKB-UniRule"/>
</dbReference>
<feature type="compositionally biased region" description="Basic and acidic residues" evidence="14">
    <location>
        <begin position="498"/>
        <end position="521"/>
    </location>
</feature>
<dbReference type="PROSITE" id="PS50011">
    <property type="entry name" value="PROTEIN_KINASE_DOM"/>
    <property type="match status" value="1"/>
</dbReference>
<dbReference type="Ensembl" id="ENSACLT00000064506.1">
    <property type="protein sequence ID" value="ENSACLP00000080468.1"/>
    <property type="gene ID" value="ENSACLG00000022993.2"/>
</dbReference>
<feature type="region of interest" description="Disordered" evidence="14">
    <location>
        <begin position="352"/>
        <end position="371"/>
    </location>
</feature>
<feature type="binding site" evidence="13">
    <location>
        <position position="50"/>
    </location>
    <ligand>
        <name>ATP</name>
        <dbReference type="ChEBI" id="CHEBI:30616"/>
    </ligand>
</feature>
<feature type="region of interest" description="Disordered" evidence="14">
    <location>
        <begin position="428"/>
        <end position="458"/>
    </location>
</feature>
<dbReference type="FunFam" id="1.10.510.10:FF:000167">
    <property type="entry name" value="Tau tubulin kinase 1"/>
    <property type="match status" value="1"/>
</dbReference>
<dbReference type="GO" id="GO:0004674">
    <property type="term" value="F:protein serine/threonine kinase activity"/>
    <property type="evidence" value="ECO:0007669"/>
    <property type="project" value="UniProtKB-KW"/>
</dbReference>
<feature type="compositionally biased region" description="Polar residues" evidence="14">
    <location>
        <begin position="522"/>
        <end position="533"/>
    </location>
</feature>
<reference evidence="16" key="3">
    <citation type="submission" date="2025-08" db="UniProtKB">
        <authorList>
            <consortium name="Ensembl"/>
        </authorList>
    </citation>
    <scope>IDENTIFICATION</scope>
</reference>
<evidence type="ECO:0000256" key="7">
    <source>
        <dbReference type="ARBA" id="ARBA00022741"/>
    </source>
</evidence>
<dbReference type="InterPro" id="IPR000719">
    <property type="entry name" value="Prot_kinase_dom"/>
</dbReference>
<evidence type="ECO:0000256" key="13">
    <source>
        <dbReference type="PROSITE-ProRule" id="PRU10141"/>
    </source>
</evidence>
<dbReference type="Proteomes" id="UP000265100">
    <property type="component" value="Chromosome 15"/>
</dbReference>
<keyword evidence="8" id="KW-0418">Kinase</keyword>
<evidence type="ECO:0000259" key="15">
    <source>
        <dbReference type="PROSITE" id="PS50011"/>
    </source>
</evidence>
<comment type="similarity">
    <text evidence="12">Belongs to the protein kinase superfamily. CK1 Ser/Thr protein kinase family.</text>
</comment>